<name>A0A9W8Q022_9HYPO</name>
<evidence type="ECO:0000259" key="5">
    <source>
        <dbReference type="PROSITE" id="PS50048"/>
    </source>
</evidence>
<keyword evidence="4" id="KW-0539">Nucleus</keyword>
<evidence type="ECO:0000256" key="4">
    <source>
        <dbReference type="ARBA" id="ARBA00023242"/>
    </source>
</evidence>
<evidence type="ECO:0000313" key="6">
    <source>
        <dbReference type="EMBL" id="KAJ4022783.1"/>
    </source>
</evidence>
<reference evidence="6" key="1">
    <citation type="submission" date="2022-10" db="EMBL/GenBank/DDBJ databases">
        <title>Fusarium specimens isolated from Avocado Roots.</title>
        <authorList>
            <person name="Stajich J."/>
            <person name="Roper C."/>
            <person name="Heimlech-Rivalta G."/>
        </authorList>
    </citation>
    <scope>NUCLEOTIDE SEQUENCE</scope>
    <source>
        <strain evidence="6">CF00143</strain>
    </source>
</reference>
<dbReference type="GO" id="GO:0005634">
    <property type="term" value="C:nucleus"/>
    <property type="evidence" value="ECO:0007669"/>
    <property type="project" value="TreeGrafter"/>
</dbReference>
<dbReference type="PROSITE" id="PS50048">
    <property type="entry name" value="ZN2_CY6_FUNGAL_2"/>
    <property type="match status" value="1"/>
</dbReference>
<dbReference type="PROSITE" id="PS00463">
    <property type="entry name" value="ZN2_CY6_FUNGAL_1"/>
    <property type="match status" value="1"/>
</dbReference>
<dbReference type="Pfam" id="PF00172">
    <property type="entry name" value="Zn_clus"/>
    <property type="match status" value="1"/>
</dbReference>
<dbReference type="Gene3D" id="4.10.240.10">
    <property type="entry name" value="Zn(2)-C6 fungal-type DNA-binding domain"/>
    <property type="match status" value="1"/>
</dbReference>
<dbReference type="GO" id="GO:0008270">
    <property type="term" value="F:zinc ion binding"/>
    <property type="evidence" value="ECO:0007669"/>
    <property type="project" value="InterPro"/>
</dbReference>
<comment type="caution">
    <text evidence="6">The sequence shown here is derived from an EMBL/GenBank/DDBJ whole genome shotgun (WGS) entry which is preliminary data.</text>
</comment>
<protein>
    <recommendedName>
        <fullName evidence="5">Zn(2)-C6 fungal-type domain-containing protein</fullName>
    </recommendedName>
</protein>
<evidence type="ECO:0000256" key="2">
    <source>
        <dbReference type="ARBA" id="ARBA00023015"/>
    </source>
</evidence>
<dbReference type="GO" id="GO:0006351">
    <property type="term" value="P:DNA-templated transcription"/>
    <property type="evidence" value="ECO:0007669"/>
    <property type="project" value="InterPro"/>
</dbReference>
<keyword evidence="3" id="KW-0804">Transcription</keyword>
<dbReference type="EMBL" id="JAPDHF010000002">
    <property type="protein sequence ID" value="KAJ4022783.1"/>
    <property type="molecule type" value="Genomic_DNA"/>
</dbReference>
<dbReference type="AlphaFoldDB" id="A0A9W8Q022"/>
<dbReference type="InterPro" id="IPR051127">
    <property type="entry name" value="Fungal_SecMet_Regulators"/>
</dbReference>
<evidence type="ECO:0000256" key="3">
    <source>
        <dbReference type="ARBA" id="ARBA00023163"/>
    </source>
</evidence>
<accession>A0A9W8Q022</accession>
<dbReference type="GO" id="GO:0000981">
    <property type="term" value="F:DNA-binding transcription factor activity, RNA polymerase II-specific"/>
    <property type="evidence" value="ECO:0007669"/>
    <property type="project" value="InterPro"/>
</dbReference>
<feature type="domain" description="Zn(2)-C6 fungal-type" evidence="5">
    <location>
        <begin position="27"/>
        <end position="59"/>
    </location>
</feature>
<dbReference type="Pfam" id="PF04082">
    <property type="entry name" value="Fungal_trans"/>
    <property type="match status" value="1"/>
</dbReference>
<organism evidence="6 7">
    <name type="scientific">Fusarium irregulare</name>
    <dbReference type="NCBI Taxonomy" id="2494466"/>
    <lineage>
        <taxon>Eukaryota</taxon>
        <taxon>Fungi</taxon>
        <taxon>Dikarya</taxon>
        <taxon>Ascomycota</taxon>
        <taxon>Pezizomycotina</taxon>
        <taxon>Sordariomycetes</taxon>
        <taxon>Hypocreomycetidae</taxon>
        <taxon>Hypocreales</taxon>
        <taxon>Nectriaceae</taxon>
        <taxon>Fusarium</taxon>
        <taxon>Fusarium incarnatum-equiseti species complex</taxon>
    </lineage>
</organism>
<dbReference type="PANTHER" id="PTHR47424">
    <property type="entry name" value="REGULATORY PROTEIN GAL4"/>
    <property type="match status" value="1"/>
</dbReference>
<keyword evidence="7" id="KW-1185">Reference proteome</keyword>
<sequence length="648" mass="73264">MELPYMPETIGAQESNNQIRQPRVTSSCAECRRRRVKCEGETIPCRQCVYYLVPHLCHYPARKKRHNVSLKSHNELADSYAKAQKIIGTLFPSSSLDELSSMTRQQLMVRLQSSKPPPPPIEMEPHDHLQVLEPPLEQNFTWDEISETESETSRVADDVNGLAFSRQSLNASYLGISSVPTILKVIAHLSPHVQERIPKGTEAWRSPSTLADSPGDMVSLQEDEIPIINAYFIHVHPVIPMVDEADFRQRYFQSNTEEDENGPWLALMNMVLAMGSMASDSIHFNGHNHFYKRALPYLNINSFGSGHLYMVQALALYSGMVLHFLNKPNMAVAVMGATLQMAVAMGLHRVKASQSSTNPACHPANGSTTTRIRTWWSILCLDTWASSTLGRPSERYWDPTITLTSSMSVLENLDYGTISLAASEKFCRIATRVQQRLAQLPLIGPEEVEEFDSELVAWKDSLHMFLAHREQCPPSLNTARATLWWRWVTTRLMLYRPGLLTTALNQKPWGQETTREATQARKCIEIAKEGVDLMAMEWAPNQFLCWNSAWNLFQVSLVLVLGLVSDKQEAEKADCYGLLCRAIELFAQMEPLDTGCTRTRRLLQGLAKQTEASTTSPINSEAFDLSIIDYLGTDSFWENIETEFNWTF</sequence>
<dbReference type="PANTHER" id="PTHR47424:SF5">
    <property type="entry name" value="ZN(II)2CYS6 TRANSCRIPTION FACTOR (EUROFUNG)"/>
    <property type="match status" value="1"/>
</dbReference>
<dbReference type="InterPro" id="IPR007219">
    <property type="entry name" value="XnlR_reg_dom"/>
</dbReference>
<evidence type="ECO:0000313" key="7">
    <source>
        <dbReference type="Proteomes" id="UP001152130"/>
    </source>
</evidence>
<dbReference type="GO" id="GO:0000435">
    <property type="term" value="P:positive regulation of transcription from RNA polymerase II promoter by galactose"/>
    <property type="evidence" value="ECO:0007669"/>
    <property type="project" value="TreeGrafter"/>
</dbReference>
<gene>
    <name evidence="6" type="ORF">NW766_001830</name>
</gene>
<evidence type="ECO:0000256" key="1">
    <source>
        <dbReference type="ARBA" id="ARBA00022723"/>
    </source>
</evidence>
<dbReference type="CDD" id="cd12148">
    <property type="entry name" value="fungal_TF_MHR"/>
    <property type="match status" value="1"/>
</dbReference>
<dbReference type="Proteomes" id="UP001152130">
    <property type="component" value="Unassembled WGS sequence"/>
</dbReference>
<dbReference type="InterPro" id="IPR001138">
    <property type="entry name" value="Zn2Cys6_DnaBD"/>
</dbReference>
<dbReference type="CDD" id="cd00067">
    <property type="entry name" value="GAL4"/>
    <property type="match status" value="1"/>
</dbReference>
<dbReference type="InterPro" id="IPR036864">
    <property type="entry name" value="Zn2-C6_fun-type_DNA-bd_sf"/>
</dbReference>
<dbReference type="OrthoDB" id="3362851at2759"/>
<keyword evidence="2" id="KW-0805">Transcription regulation</keyword>
<dbReference type="GO" id="GO:0000978">
    <property type="term" value="F:RNA polymerase II cis-regulatory region sequence-specific DNA binding"/>
    <property type="evidence" value="ECO:0007669"/>
    <property type="project" value="TreeGrafter"/>
</dbReference>
<keyword evidence="1" id="KW-0479">Metal-binding</keyword>
<proteinExistence type="predicted"/>
<dbReference type="SMART" id="SM00066">
    <property type="entry name" value="GAL4"/>
    <property type="match status" value="1"/>
</dbReference>
<dbReference type="SUPFAM" id="SSF57701">
    <property type="entry name" value="Zn2/Cys6 DNA-binding domain"/>
    <property type="match status" value="1"/>
</dbReference>
<dbReference type="SMART" id="SM00906">
    <property type="entry name" value="Fungal_trans"/>
    <property type="match status" value="1"/>
</dbReference>